<reference evidence="2 3" key="1">
    <citation type="submission" date="2015-12" db="EMBL/GenBank/DDBJ databases">
        <title>The genome of Folsomia candida.</title>
        <authorList>
            <person name="Faddeeva A."/>
            <person name="Derks M.F."/>
            <person name="Anvar Y."/>
            <person name="Smit S."/>
            <person name="Van Straalen N."/>
            <person name="Roelofs D."/>
        </authorList>
    </citation>
    <scope>NUCLEOTIDE SEQUENCE [LARGE SCALE GENOMIC DNA]</scope>
    <source>
        <strain evidence="2 3">VU population</strain>
        <tissue evidence="2">Whole body</tissue>
    </source>
</reference>
<evidence type="ECO:0000313" key="3">
    <source>
        <dbReference type="Proteomes" id="UP000198287"/>
    </source>
</evidence>
<keyword evidence="3" id="KW-1185">Reference proteome</keyword>
<organism evidence="2 3">
    <name type="scientific">Folsomia candida</name>
    <name type="common">Springtail</name>
    <dbReference type="NCBI Taxonomy" id="158441"/>
    <lineage>
        <taxon>Eukaryota</taxon>
        <taxon>Metazoa</taxon>
        <taxon>Ecdysozoa</taxon>
        <taxon>Arthropoda</taxon>
        <taxon>Hexapoda</taxon>
        <taxon>Collembola</taxon>
        <taxon>Entomobryomorpha</taxon>
        <taxon>Isotomoidea</taxon>
        <taxon>Isotomidae</taxon>
        <taxon>Proisotominae</taxon>
        <taxon>Folsomia</taxon>
    </lineage>
</organism>
<sequence length="308" mass="35658">MSAFYILLVVLAPTVIGQEATIYDDVFYNGASIRVQIGSCRNIFDFNDRASSIKTDACIRLWEHADCTGRRLDVNSPGDDNLVNDDFNDALTSVSDCRIGGVSENLEIEFDYSKDSDPRLKEYANKVKPIMQSWFPLLQNILTTPFSRQLDKLKVNFDPNSEHIAAAYYWEKRIEMRSSFVTENMDDTGVMIHELTHVVQNPQGRCPGWVVEGFAEYTRRWHYEPRTTANKPRASDHMNKIEPYLGDWLLAYLESVTGPPGKPYMYLINRKCQEGTWYDNFIKDMTGKSELEWWNQMLTDNAFPWKRV</sequence>
<dbReference type="SUPFAM" id="SSF49695">
    <property type="entry name" value="gamma-Crystallin-like"/>
    <property type="match status" value="1"/>
</dbReference>
<feature type="chain" id="PRO_5013211632" evidence="1">
    <location>
        <begin position="18"/>
        <end position="308"/>
    </location>
</feature>
<dbReference type="OrthoDB" id="891726at2759"/>
<dbReference type="Pfam" id="PF04450">
    <property type="entry name" value="BSP"/>
    <property type="match status" value="1"/>
</dbReference>
<dbReference type="Gene3D" id="2.60.20.10">
    <property type="entry name" value="Crystallins"/>
    <property type="match status" value="1"/>
</dbReference>
<feature type="signal peptide" evidence="1">
    <location>
        <begin position="1"/>
        <end position="17"/>
    </location>
</feature>
<keyword evidence="1" id="KW-0732">Signal</keyword>
<gene>
    <name evidence="2" type="ORF">Fcan01_19336</name>
</gene>
<dbReference type="Proteomes" id="UP000198287">
    <property type="component" value="Unassembled WGS sequence"/>
</dbReference>
<evidence type="ECO:0000256" key="1">
    <source>
        <dbReference type="SAM" id="SignalP"/>
    </source>
</evidence>
<dbReference type="InterPro" id="IPR007541">
    <property type="entry name" value="Uncharacterised_BSP"/>
</dbReference>
<proteinExistence type="predicted"/>
<evidence type="ECO:0000313" key="2">
    <source>
        <dbReference type="EMBL" id="OXA45968.1"/>
    </source>
</evidence>
<dbReference type="STRING" id="158441.A0A226DLT6"/>
<dbReference type="InterPro" id="IPR011024">
    <property type="entry name" value="G_crystallin-like"/>
</dbReference>
<protein>
    <submittedName>
        <fullName evidence="2">Uncharacterized protein</fullName>
    </submittedName>
</protein>
<accession>A0A226DLT6</accession>
<comment type="caution">
    <text evidence="2">The sequence shown here is derived from an EMBL/GenBank/DDBJ whole genome shotgun (WGS) entry which is preliminary data.</text>
</comment>
<dbReference type="AlphaFoldDB" id="A0A226DLT6"/>
<dbReference type="EMBL" id="LNIX01000016">
    <property type="protein sequence ID" value="OXA45968.1"/>
    <property type="molecule type" value="Genomic_DNA"/>
</dbReference>
<name>A0A226DLT6_FOLCA</name>